<sequence length="115" mass="12624">MNPMMSSTPAASFVPPPAFPDFRPAHSVNAELLLSTPLTVVVRARLEFLDTAGHADEKDLALVIPRSRCQGDAPYWPALLSAAQEHWHRCPGSARRLLACLDGEWQTLLTAQRGH</sequence>
<protein>
    <submittedName>
        <fullName evidence="1">Uncharacterized protein</fullName>
    </submittedName>
</protein>
<dbReference type="RefSeq" id="WP_088386127.1">
    <property type="nucleotide sequence ID" value="NZ_NIOF01000007.1"/>
</dbReference>
<dbReference type="OrthoDB" id="8906229at2"/>
<dbReference type="Proteomes" id="UP000197468">
    <property type="component" value="Unassembled WGS sequence"/>
</dbReference>
<name>A0A246J8P0_9BURK</name>
<accession>A0A246J8P0</accession>
<dbReference type="EMBL" id="NIOF01000007">
    <property type="protein sequence ID" value="OWQ88604.1"/>
    <property type="molecule type" value="Genomic_DNA"/>
</dbReference>
<organism evidence="1 2">
    <name type="scientific">Roseateles aquatilis</name>
    <dbReference type="NCBI Taxonomy" id="431061"/>
    <lineage>
        <taxon>Bacteria</taxon>
        <taxon>Pseudomonadati</taxon>
        <taxon>Pseudomonadota</taxon>
        <taxon>Betaproteobacteria</taxon>
        <taxon>Burkholderiales</taxon>
        <taxon>Sphaerotilaceae</taxon>
        <taxon>Roseateles</taxon>
    </lineage>
</organism>
<reference evidence="1 2" key="1">
    <citation type="journal article" date="2008" name="Int. J. Syst. Evol. Microbiol.">
        <title>Description of Roseateles aquatilis sp. nov. and Roseateles terrae sp. nov., in the class Betaproteobacteria, and emended description of the genus Roseateles.</title>
        <authorList>
            <person name="Gomila M."/>
            <person name="Bowien B."/>
            <person name="Falsen E."/>
            <person name="Moore E.R."/>
            <person name="Lalucat J."/>
        </authorList>
    </citation>
    <scope>NUCLEOTIDE SEQUENCE [LARGE SCALE GENOMIC DNA]</scope>
    <source>
        <strain evidence="1 2">CCUG 48205</strain>
    </source>
</reference>
<proteinExistence type="predicted"/>
<keyword evidence="2" id="KW-1185">Reference proteome</keyword>
<evidence type="ECO:0000313" key="2">
    <source>
        <dbReference type="Proteomes" id="UP000197468"/>
    </source>
</evidence>
<evidence type="ECO:0000313" key="1">
    <source>
        <dbReference type="EMBL" id="OWQ88604.1"/>
    </source>
</evidence>
<comment type="caution">
    <text evidence="1">The sequence shown here is derived from an EMBL/GenBank/DDBJ whole genome shotgun (WGS) entry which is preliminary data.</text>
</comment>
<dbReference type="AlphaFoldDB" id="A0A246J8P0"/>
<gene>
    <name evidence="1" type="ORF">CDN99_17340</name>
</gene>